<dbReference type="RefSeq" id="WP_097091530.1">
    <property type="nucleotide sequence ID" value="NZ_JALKHS010000006.1"/>
</dbReference>
<accession>A0ABT0DWW0</accession>
<dbReference type="EMBL" id="JALKHS010000006">
    <property type="protein sequence ID" value="MCK0531607.1"/>
    <property type="molecule type" value="Genomic_DNA"/>
</dbReference>
<reference evidence="1 2" key="1">
    <citation type="submission" date="2022-04" db="EMBL/GenBank/DDBJ databases">
        <authorList>
            <person name="Huq M.A."/>
        </authorList>
    </citation>
    <scope>NUCLEOTIDE SEQUENCE [LARGE SCALE GENOMIC DNA]</scope>
    <source>
        <strain evidence="1 2">MAH-33</strain>
    </source>
</reference>
<gene>
    <name evidence="1" type="ORF">MU848_08460</name>
</gene>
<protein>
    <recommendedName>
        <fullName evidence="3">Post-SET domain-containing protein</fullName>
    </recommendedName>
</protein>
<comment type="caution">
    <text evidence="1">The sequence shown here is derived from an EMBL/GenBank/DDBJ whole genome shotgun (WGS) entry which is preliminary data.</text>
</comment>
<proteinExistence type="predicted"/>
<evidence type="ECO:0000313" key="1">
    <source>
        <dbReference type="EMBL" id="MCK0531607.1"/>
    </source>
</evidence>
<dbReference type="Proteomes" id="UP001203512">
    <property type="component" value="Unassembled WGS sequence"/>
</dbReference>
<sequence>MSLKARAREKVERAGISNYMFDHDILVMCGVRYTIAACDCGEPDCDGVKLERSAAMVGRVLQ</sequence>
<keyword evidence="2" id="KW-1185">Reference proteome</keyword>
<organism evidence="1 2">
    <name type="scientific">Sphingobium agri</name>
    <dbReference type="NCBI Taxonomy" id="2933566"/>
    <lineage>
        <taxon>Bacteria</taxon>
        <taxon>Pseudomonadati</taxon>
        <taxon>Pseudomonadota</taxon>
        <taxon>Alphaproteobacteria</taxon>
        <taxon>Sphingomonadales</taxon>
        <taxon>Sphingomonadaceae</taxon>
        <taxon>Sphingobium</taxon>
    </lineage>
</organism>
<evidence type="ECO:0000313" key="2">
    <source>
        <dbReference type="Proteomes" id="UP001203512"/>
    </source>
</evidence>
<name>A0ABT0DWW0_9SPHN</name>
<evidence type="ECO:0008006" key="3">
    <source>
        <dbReference type="Google" id="ProtNLM"/>
    </source>
</evidence>